<gene>
    <name evidence="2" type="ORF">GMST_32700</name>
</gene>
<dbReference type="RefSeq" id="WP_183355754.1">
    <property type="nucleotide sequence ID" value="NZ_BLXX01000011.1"/>
</dbReference>
<protein>
    <submittedName>
        <fullName evidence="2">Uncharacterized protein</fullName>
    </submittedName>
</protein>
<feature type="region of interest" description="Disordered" evidence="1">
    <location>
        <begin position="1"/>
        <end position="20"/>
    </location>
</feature>
<evidence type="ECO:0000256" key="1">
    <source>
        <dbReference type="SAM" id="MobiDB-lite"/>
    </source>
</evidence>
<dbReference type="Proteomes" id="UP000556026">
    <property type="component" value="Unassembled WGS sequence"/>
</dbReference>
<dbReference type="EMBL" id="BLXX01000011">
    <property type="protein sequence ID" value="GFO60945.1"/>
    <property type="molecule type" value="Genomic_DNA"/>
</dbReference>
<keyword evidence="3" id="KW-1185">Reference proteome</keyword>
<sequence length="46" mass="4668">MGPAGGAGRGLNPARIAPDWPGQVNLDLAADLVFPKKGAPRRQGSS</sequence>
<evidence type="ECO:0000313" key="3">
    <source>
        <dbReference type="Proteomes" id="UP000556026"/>
    </source>
</evidence>
<organism evidence="2 3">
    <name type="scientific">Geomonas silvestris</name>
    <dbReference type="NCBI Taxonomy" id="2740184"/>
    <lineage>
        <taxon>Bacteria</taxon>
        <taxon>Pseudomonadati</taxon>
        <taxon>Thermodesulfobacteriota</taxon>
        <taxon>Desulfuromonadia</taxon>
        <taxon>Geobacterales</taxon>
        <taxon>Geobacteraceae</taxon>
        <taxon>Geomonas</taxon>
    </lineage>
</organism>
<reference evidence="3" key="1">
    <citation type="submission" date="2020-06" db="EMBL/GenBank/DDBJ databases">
        <title>Draft genomic sequence of Geomonas sp. Red330.</title>
        <authorList>
            <person name="Itoh H."/>
            <person name="Zhenxing X."/>
            <person name="Ushijima N."/>
            <person name="Masuda Y."/>
            <person name="Shiratori Y."/>
            <person name="Senoo K."/>
        </authorList>
    </citation>
    <scope>NUCLEOTIDE SEQUENCE [LARGE SCALE GENOMIC DNA]</scope>
    <source>
        <strain evidence="3">Red330</strain>
    </source>
</reference>
<proteinExistence type="predicted"/>
<evidence type="ECO:0000313" key="2">
    <source>
        <dbReference type="EMBL" id="GFO60945.1"/>
    </source>
</evidence>
<dbReference type="AlphaFoldDB" id="A0A6V8MLM6"/>
<comment type="caution">
    <text evidence="2">The sequence shown here is derived from an EMBL/GenBank/DDBJ whole genome shotgun (WGS) entry which is preliminary data.</text>
</comment>
<name>A0A6V8MLM6_9BACT</name>
<accession>A0A6V8MLM6</accession>